<protein>
    <submittedName>
        <fullName evidence="2">NADH dehydrogenase subunit 6</fullName>
    </submittedName>
</protein>
<feature type="transmembrane region" description="Helical" evidence="1">
    <location>
        <begin position="80"/>
        <end position="99"/>
    </location>
</feature>
<dbReference type="AlphaFoldDB" id="A0A0U2S9H9"/>
<organism evidence="2">
    <name type="scientific">Potomida littoralis</name>
    <dbReference type="NCBI Taxonomy" id="165005"/>
    <lineage>
        <taxon>Eukaryota</taxon>
        <taxon>Metazoa</taxon>
        <taxon>Spiralia</taxon>
        <taxon>Lophotrochozoa</taxon>
        <taxon>Mollusca</taxon>
        <taxon>Bivalvia</taxon>
        <taxon>Autobranchia</taxon>
        <taxon>Heteroconchia</taxon>
        <taxon>Palaeoheterodonta</taxon>
        <taxon>Unionida</taxon>
        <taxon>Unionoidea</taxon>
        <taxon>Unionidae</taxon>
        <taxon>Gonideinae</taxon>
        <taxon>Potomida</taxon>
    </lineage>
</organism>
<geneLocation type="mitochondrion" evidence="2"/>
<keyword evidence="2" id="KW-0496">Mitochondrion</keyword>
<feature type="transmembrane region" description="Helical" evidence="1">
    <location>
        <begin position="47"/>
        <end position="68"/>
    </location>
</feature>
<sequence length="193" mass="21307">MTLVIFMSLTIALLSSSIFSVHPLVLTVKVLLLANALCLTLAHTTTWYAYMLYMVMVGGMLVMFTYISSLSPNGIFQLKLQLAQLATLSASAFLLIYSISLTPNTVNTQNHHNTPENFIAFFMQDENSKILATLAAILLLAMLMSMALLPKVKAPMRAIALLSSSAMYTSMTYKTPKKTYHIRSMASTPPKEK</sequence>
<keyword evidence="1" id="KW-0472">Membrane</keyword>
<reference evidence="2" key="1">
    <citation type="journal article" date="2016" name="Mitochondrial DNA A DNA Mapp Seq Anal">
        <title>The male and female complete mitochondrial genome sequences of the Endangered freshwater mussel Potomida littoralis (Cuvier, 1798) (Bivalvia: Unionidae).</title>
        <authorList>
            <person name="Froufe E."/>
            <person name="Gan H.M."/>
            <person name="Lee Y.P."/>
            <person name="Carneiro J."/>
            <person name="Varandas S."/>
            <person name="Teixeira A."/>
            <person name="Zieritz A."/>
            <person name="Sousa R."/>
            <person name="Lopes-Lima M."/>
        </authorList>
    </citation>
    <scope>NUCLEOTIDE SEQUENCE</scope>
    <source>
        <strain evidence="2">PL702M</strain>
        <tissue evidence="2">Gonad tissue</tissue>
    </source>
</reference>
<dbReference type="EMBL" id="KT247375">
    <property type="protein sequence ID" value="ALQ78694.1"/>
    <property type="molecule type" value="Genomic_DNA"/>
</dbReference>
<proteinExistence type="predicted"/>
<evidence type="ECO:0000313" key="2">
    <source>
        <dbReference type="EMBL" id="ALQ78694.1"/>
    </source>
</evidence>
<keyword evidence="1" id="KW-1133">Transmembrane helix</keyword>
<accession>A0A0U2S9H9</accession>
<feature type="transmembrane region" description="Helical" evidence="1">
    <location>
        <begin position="130"/>
        <end position="149"/>
    </location>
</feature>
<name>A0A0U2S9H9_9BIVA</name>
<gene>
    <name evidence="2" type="primary">nad6</name>
</gene>
<evidence type="ECO:0000256" key="1">
    <source>
        <dbReference type="SAM" id="Phobius"/>
    </source>
</evidence>
<keyword evidence="1" id="KW-0812">Transmembrane</keyword>